<sequence>MNSRFLFASLLLIAVEAPGCAPAAFAGEAQSLPQVQAVRYVFDCRARTLPSQREVGEWTGQHNFAQVYDTREKLMAEVVRACSREGIERVNLVQQVPADGAKRMRTVASTGSAGR</sequence>
<organism evidence="2 3">
    <name type="scientific">Pseudoxanthomonas helianthi</name>
    <dbReference type="NCBI Taxonomy" id="1453541"/>
    <lineage>
        <taxon>Bacteria</taxon>
        <taxon>Pseudomonadati</taxon>
        <taxon>Pseudomonadota</taxon>
        <taxon>Gammaproteobacteria</taxon>
        <taxon>Lysobacterales</taxon>
        <taxon>Lysobacteraceae</taxon>
        <taxon>Pseudoxanthomonas</taxon>
    </lineage>
</organism>
<accession>A0A940X3E6</accession>
<name>A0A940X3E6_9GAMM</name>
<reference evidence="2" key="1">
    <citation type="journal article" date="2016" name="Int. J. Syst. Evol. Microbiol.">
        <title>Pseudoxanthomonas helianthi sp. nov., isolated from roots of Jerusalem artichoke (Helianthus tuberosus).</title>
        <authorList>
            <person name="Kittiwongwattana C."/>
            <person name="Thawai C."/>
        </authorList>
    </citation>
    <scope>NUCLEOTIDE SEQUENCE</scope>
    <source>
        <strain evidence="2">110414</strain>
    </source>
</reference>
<keyword evidence="1" id="KW-0732">Signal</keyword>
<proteinExistence type="predicted"/>
<keyword evidence="3" id="KW-1185">Reference proteome</keyword>
<dbReference type="Proteomes" id="UP000673447">
    <property type="component" value="Unassembled WGS sequence"/>
</dbReference>
<dbReference type="EMBL" id="JAGKTC010000001">
    <property type="protein sequence ID" value="MBP3983974.1"/>
    <property type="molecule type" value="Genomic_DNA"/>
</dbReference>
<dbReference type="AlphaFoldDB" id="A0A940X3E6"/>
<gene>
    <name evidence="2" type="ORF">J5837_05980</name>
</gene>
<protein>
    <submittedName>
        <fullName evidence="2">Uncharacterized protein</fullName>
    </submittedName>
</protein>
<evidence type="ECO:0000313" key="3">
    <source>
        <dbReference type="Proteomes" id="UP000673447"/>
    </source>
</evidence>
<dbReference type="RefSeq" id="WP_210535780.1">
    <property type="nucleotide sequence ID" value="NZ_JAGKTC010000001.1"/>
</dbReference>
<feature type="chain" id="PRO_5037714935" evidence="1">
    <location>
        <begin position="27"/>
        <end position="115"/>
    </location>
</feature>
<reference evidence="2" key="2">
    <citation type="submission" date="2021-03" db="EMBL/GenBank/DDBJ databases">
        <authorList>
            <person name="Cao W."/>
        </authorList>
    </citation>
    <scope>NUCLEOTIDE SEQUENCE</scope>
    <source>
        <strain evidence="2">110414</strain>
    </source>
</reference>
<comment type="caution">
    <text evidence="2">The sequence shown here is derived from an EMBL/GenBank/DDBJ whole genome shotgun (WGS) entry which is preliminary data.</text>
</comment>
<evidence type="ECO:0000313" key="2">
    <source>
        <dbReference type="EMBL" id="MBP3983974.1"/>
    </source>
</evidence>
<feature type="signal peptide" evidence="1">
    <location>
        <begin position="1"/>
        <end position="26"/>
    </location>
</feature>
<evidence type="ECO:0000256" key="1">
    <source>
        <dbReference type="SAM" id="SignalP"/>
    </source>
</evidence>